<dbReference type="EC" id="1.2.1.88" evidence="7"/>
<comment type="similarity">
    <text evidence="2 7">Belongs to the aldehyde dehydrogenase family.</text>
</comment>
<dbReference type="EMBL" id="CAIF01000180">
    <property type="protein sequence ID" value="CCH45138.1"/>
    <property type="molecule type" value="Genomic_DNA"/>
</dbReference>
<evidence type="ECO:0000256" key="5">
    <source>
        <dbReference type="ARBA" id="ARBA00023062"/>
    </source>
</evidence>
<comment type="caution">
    <text evidence="10">The sequence shown here is derived from an EMBL/GenBank/DDBJ whole genome shotgun (WGS) entry which is preliminary data.</text>
</comment>
<dbReference type="FunCoup" id="K0KVG3">
    <property type="interactions" value="402"/>
</dbReference>
<comment type="catalytic activity">
    <reaction evidence="6 7">
        <text>L-glutamate 5-semialdehyde + NAD(+) + H2O = L-glutamate + NADH + 2 H(+)</text>
        <dbReference type="Rhea" id="RHEA:30235"/>
        <dbReference type="ChEBI" id="CHEBI:15377"/>
        <dbReference type="ChEBI" id="CHEBI:15378"/>
        <dbReference type="ChEBI" id="CHEBI:29985"/>
        <dbReference type="ChEBI" id="CHEBI:57540"/>
        <dbReference type="ChEBI" id="CHEBI:57945"/>
        <dbReference type="ChEBI" id="CHEBI:58066"/>
        <dbReference type="EC" id="1.2.1.88"/>
    </reaction>
</comment>
<dbReference type="Gene3D" id="3.40.605.10">
    <property type="entry name" value="Aldehyde Dehydrogenase, Chain A, domain 1"/>
    <property type="match status" value="1"/>
</dbReference>
<feature type="domain" description="Aldehyde dehydrogenase" evidence="9">
    <location>
        <begin position="94"/>
        <end position="570"/>
    </location>
</feature>
<dbReference type="InterPro" id="IPR015590">
    <property type="entry name" value="Aldehyde_DH_dom"/>
</dbReference>
<organism evidence="10 11">
    <name type="scientific">Wickerhamomyces ciferrii (strain ATCC 14091 / BCRC 22168 / CBS 111 / JCM 3599 / NBRC 0793 / NRRL Y-1031 F-60-10)</name>
    <name type="common">Yeast</name>
    <name type="synonym">Pichia ciferrii</name>
    <dbReference type="NCBI Taxonomy" id="1206466"/>
    <lineage>
        <taxon>Eukaryota</taxon>
        <taxon>Fungi</taxon>
        <taxon>Dikarya</taxon>
        <taxon>Ascomycota</taxon>
        <taxon>Saccharomycotina</taxon>
        <taxon>Saccharomycetes</taxon>
        <taxon>Phaffomycetales</taxon>
        <taxon>Wickerhamomycetaceae</taxon>
        <taxon>Wickerhamomyces</taxon>
    </lineage>
</organism>
<dbReference type="InterPro" id="IPR050485">
    <property type="entry name" value="Proline_metab_enzyme"/>
</dbReference>
<comment type="pathway">
    <text evidence="1 7">Amino-acid degradation; L-proline degradation into L-glutamate; L-glutamate from L-proline: step 2/2.</text>
</comment>
<keyword evidence="3 7" id="KW-0560">Oxidoreductase</keyword>
<evidence type="ECO:0000256" key="6">
    <source>
        <dbReference type="ARBA" id="ARBA00048142"/>
    </source>
</evidence>
<dbReference type="eggNOG" id="KOG2455">
    <property type="taxonomic scope" value="Eukaryota"/>
</dbReference>
<dbReference type="STRING" id="1206466.K0KVG3"/>
<dbReference type="InterPro" id="IPR016161">
    <property type="entry name" value="Ald_DH/histidinol_DH"/>
</dbReference>
<dbReference type="FunFam" id="3.40.309.10:FF:000005">
    <property type="entry name" value="1-pyrroline-5-carboxylate dehydrogenase 1"/>
    <property type="match status" value="1"/>
</dbReference>
<gene>
    <name evidence="10" type="primary">PUT2</name>
    <name evidence="10" type="ORF">BN7_4717</name>
</gene>
<name>K0KVG3_WICCF</name>
<accession>K0KVG3</accession>
<dbReference type="GO" id="GO:0005759">
    <property type="term" value="C:mitochondrial matrix"/>
    <property type="evidence" value="ECO:0007669"/>
    <property type="project" value="TreeGrafter"/>
</dbReference>
<dbReference type="Proteomes" id="UP000009328">
    <property type="component" value="Unassembled WGS sequence"/>
</dbReference>
<dbReference type="InterPro" id="IPR016162">
    <property type="entry name" value="Ald_DH_N"/>
</dbReference>
<dbReference type="SUPFAM" id="SSF53720">
    <property type="entry name" value="ALDH-like"/>
    <property type="match status" value="1"/>
</dbReference>
<dbReference type="UniPathway" id="UPA00261">
    <property type="reaction ID" value="UER00374"/>
</dbReference>
<evidence type="ECO:0000256" key="3">
    <source>
        <dbReference type="ARBA" id="ARBA00023002"/>
    </source>
</evidence>
<evidence type="ECO:0000256" key="2">
    <source>
        <dbReference type="ARBA" id="ARBA00009986"/>
    </source>
</evidence>
<dbReference type="InterPro" id="IPR016163">
    <property type="entry name" value="Ald_DH_C"/>
</dbReference>
<keyword evidence="4 7" id="KW-0520">NAD</keyword>
<evidence type="ECO:0000256" key="1">
    <source>
        <dbReference type="ARBA" id="ARBA00004786"/>
    </source>
</evidence>
<reference evidence="10 11" key="1">
    <citation type="journal article" date="2012" name="Eukaryot. Cell">
        <title>Draft genome sequence of Wickerhamomyces ciferrii NRRL Y-1031 F-60-10.</title>
        <authorList>
            <person name="Schneider J."/>
            <person name="Andrea H."/>
            <person name="Blom J."/>
            <person name="Jaenicke S."/>
            <person name="Ruckert C."/>
            <person name="Schorsch C."/>
            <person name="Szczepanowski R."/>
            <person name="Farwick M."/>
            <person name="Goesmann A."/>
            <person name="Puhler A."/>
            <person name="Schaffer S."/>
            <person name="Tauch A."/>
            <person name="Kohler T."/>
            <person name="Brinkrolf K."/>
        </authorList>
    </citation>
    <scope>NUCLEOTIDE SEQUENCE [LARGE SCALE GENOMIC DNA]</scope>
    <source>
        <strain evidence="11">ATCC 14091 / BCRC 22168 / CBS 111 / JCM 3599 / NBRC 0793 / NRRL Y-1031 F-60-10</strain>
    </source>
</reference>
<dbReference type="NCBIfam" id="TIGR01236">
    <property type="entry name" value="D1pyr5carbox1"/>
    <property type="match status" value="1"/>
</dbReference>
<protein>
    <recommendedName>
        <fullName evidence="7 8">Multifunctional fusion protein</fullName>
    </recommendedName>
    <domain>
        <recommendedName>
            <fullName evidence="8">Delta-1-pyrroline-5-carboxylate dehydrogenase</fullName>
            <shortName evidence="8">P5C dehydrogenase</shortName>
        </recommendedName>
        <alternativeName>
            <fullName evidence="7">L-glutamate gamma-semialdehyde dehydrogenase</fullName>
        </alternativeName>
    </domain>
    <domain>
        <recommendedName>
            <fullName evidence="7">L-glutamate gamma-semialdehyde dehydrogenase</fullName>
            <ecNumber evidence="7">1.2.1.88</ecNumber>
        </recommendedName>
    </domain>
</protein>
<evidence type="ECO:0000313" key="11">
    <source>
        <dbReference type="Proteomes" id="UP000009328"/>
    </source>
</evidence>
<evidence type="ECO:0000256" key="7">
    <source>
        <dbReference type="RuleBase" id="RU366016"/>
    </source>
</evidence>
<keyword evidence="11" id="KW-1185">Reference proteome</keyword>
<sequence length="588" mass="64808">MSTNTLLHVRASLNRCAFVAPRYGAQNRSIRRSVAQLAGVKVPPIKNEAVKPFGKTDTVDWDLLRASILKFTDNGSLDIPLVINGERIYGKGTQRAVVPQINPAKTSQELANITQASKEDIEAAISAAKSAKQKWLSTPFVDRAAIFLKAADLISTKYRYDMLAATILGQGKNVYQAEIDAVAELIDFFKFNVKYAQELYETQPAETSAGIWNRAEYRPLEGFVYAVTPFNFTAIAANLVGAPALVGNTVVWKPSKTAALSNYLLLTILEEAGLPKGVVNFVPGEPNLVTDVVLNDSEFSALHFTGSTRVFKDLYKKISDNVALDKYKDFPRIVGETGGKNFHLVHPSASVTHSALSTLRGAFEYQGQKCSATSRLYVASSVWEDFKTVLTEHLKEIQPLNTSSYEGLSGFYGPVIHEQSFDKVSSAIESAKTDPELKIVAGGRYDKSKGFFIEPTVVETTNPNHPFLKNEFFGPLLTTYVYKDAEYESIIEKIDTTTTYGLTGSVFAKDRDAVRLAEEKLRYSAGNFYINDKSTGAVVGQQWFGGARASGTNDKAGSGNILSRFVSIRNVKENFYEISDYKYPSNYN</sequence>
<evidence type="ECO:0000259" key="9">
    <source>
        <dbReference type="Pfam" id="PF00171"/>
    </source>
</evidence>
<dbReference type="AlphaFoldDB" id="K0KVG3"/>
<dbReference type="InterPro" id="IPR016160">
    <property type="entry name" value="Ald_DH_CS_CYS"/>
</dbReference>
<evidence type="ECO:0000256" key="4">
    <source>
        <dbReference type="ARBA" id="ARBA00023027"/>
    </source>
</evidence>
<dbReference type="FunFam" id="3.40.605.10:FF:000006">
    <property type="entry name" value="1-pyrroline-5-carboxylate dehydrogenase"/>
    <property type="match status" value="1"/>
</dbReference>
<dbReference type="GO" id="GO:0010133">
    <property type="term" value="P:L-proline catabolic process to L-glutamate"/>
    <property type="evidence" value="ECO:0007669"/>
    <property type="project" value="UniProtKB-UniRule"/>
</dbReference>
<evidence type="ECO:0000313" key="10">
    <source>
        <dbReference type="EMBL" id="CCH45138.1"/>
    </source>
</evidence>
<dbReference type="PANTHER" id="PTHR42862:SF1">
    <property type="entry name" value="DELTA-1-PYRROLINE-5-CARBOXYLATE DEHYDROGENASE 2, ISOFORM A-RELATED"/>
    <property type="match status" value="1"/>
</dbReference>
<proteinExistence type="inferred from homology"/>
<dbReference type="InParanoid" id="K0KVG3"/>
<dbReference type="Pfam" id="PF00171">
    <property type="entry name" value="Aldedh"/>
    <property type="match status" value="1"/>
</dbReference>
<keyword evidence="5 7" id="KW-0642">Proline metabolism</keyword>
<dbReference type="GO" id="GO:0003842">
    <property type="term" value="F:L-glutamate gamma-semialdehyde dehydrogenase activity"/>
    <property type="evidence" value="ECO:0007669"/>
    <property type="project" value="UniProtKB-UniRule"/>
</dbReference>
<dbReference type="PROSITE" id="PS00070">
    <property type="entry name" value="ALDEHYDE_DEHYDR_CYS"/>
    <property type="match status" value="1"/>
</dbReference>
<evidence type="ECO:0000256" key="8">
    <source>
        <dbReference type="RuleBase" id="RU366030"/>
    </source>
</evidence>
<dbReference type="Gene3D" id="3.40.309.10">
    <property type="entry name" value="Aldehyde Dehydrogenase, Chain A, domain 2"/>
    <property type="match status" value="1"/>
</dbReference>
<dbReference type="HOGENOM" id="CLU_005391_4_1_1"/>
<dbReference type="PANTHER" id="PTHR42862">
    <property type="entry name" value="DELTA-1-PYRROLINE-5-CARBOXYLATE DEHYDROGENASE 1, ISOFORM A-RELATED"/>
    <property type="match status" value="1"/>
</dbReference>
<dbReference type="InterPro" id="IPR005931">
    <property type="entry name" value="P5CDH/ALDH4A1"/>
</dbReference>